<dbReference type="KEGG" id="tsv:DSM104635_03635"/>
<evidence type="ECO:0000256" key="2">
    <source>
        <dbReference type="SAM" id="SignalP"/>
    </source>
</evidence>
<dbReference type="PROSITE" id="PS51257">
    <property type="entry name" value="PROKAR_LIPOPROTEIN"/>
    <property type="match status" value="1"/>
</dbReference>
<protein>
    <submittedName>
        <fullName evidence="3">Uncharacterized protein</fullName>
    </submittedName>
</protein>
<dbReference type="AlphaFoldDB" id="A0A6I6MWI1"/>
<accession>A0A6I6MWI1</accession>
<keyword evidence="2" id="KW-0732">Signal</keyword>
<proteinExistence type="predicted"/>
<feature type="compositionally biased region" description="Polar residues" evidence="1">
    <location>
        <begin position="61"/>
        <end position="77"/>
    </location>
</feature>
<feature type="chain" id="PRO_5026138940" evidence="2">
    <location>
        <begin position="20"/>
        <end position="77"/>
    </location>
</feature>
<dbReference type="RefSeq" id="WP_158767546.1">
    <property type="nucleotide sequence ID" value="NZ_CP047045.1"/>
</dbReference>
<feature type="region of interest" description="Disordered" evidence="1">
    <location>
        <begin position="24"/>
        <end position="77"/>
    </location>
</feature>
<organism evidence="3 4">
    <name type="scientific">Terricaulis silvestris</name>
    <dbReference type="NCBI Taxonomy" id="2686094"/>
    <lineage>
        <taxon>Bacteria</taxon>
        <taxon>Pseudomonadati</taxon>
        <taxon>Pseudomonadota</taxon>
        <taxon>Alphaproteobacteria</taxon>
        <taxon>Caulobacterales</taxon>
        <taxon>Caulobacteraceae</taxon>
        <taxon>Terricaulis</taxon>
    </lineage>
</organism>
<reference evidence="4" key="1">
    <citation type="submission" date="2019-12" db="EMBL/GenBank/DDBJ databases">
        <title>Complete genome of Terracaulis silvestris 0127_4.</title>
        <authorList>
            <person name="Vieira S."/>
            <person name="Riedel T."/>
            <person name="Sproer C."/>
            <person name="Pascual J."/>
            <person name="Boedeker C."/>
            <person name="Overmann J."/>
        </authorList>
    </citation>
    <scope>NUCLEOTIDE SEQUENCE [LARGE SCALE GENOMIC DNA]</scope>
    <source>
        <strain evidence="4">0127_4</strain>
    </source>
</reference>
<evidence type="ECO:0000256" key="1">
    <source>
        <dbReference type="SAM" id="MobiDB-lite"/>
    </source>
</evidence>
<dbReference type="EMBL" id="CP047045">
    <property type="protein sequence ID" value="QGZ96774.1"/>
    <property type="molecule type" value="Genomic_DNA"/>
</dbReference>
<name>A0A6I6MWI1_9CAUL</name>
<evidence type="ECO:0000313" key="4">
    <source>
        <dbReference type="Proteomes" id="UP000431269"/>
    </source>
</evidence>
<keyword evidence="4" id="KW-1185">Reference proteome</keyword>
<gene>
    <name evidence="3" type="ORF">DSM104635_03635</name>
</gene>
<evidence type="ECO:0000313" key="3">
    <source>
        <dbReference type="EMBL" id="QGZ96774.1"/>
    </source>
</evidence>
<feature type="signal peptide" evidence="2">
    <location>
        <begin position="1"/>
        <end position="19"/>
    </location>
</feature>
<sequence length="77" mass="7934">MLKPVLAALVAASFLTLGACTQETRVEDEPTAEQAIENAGDSIEQAGDNAADSIEQAGENAEQSIENATDNNTATTP</sequence>
<dbReference type="Proteomes" id="UP000431269">
    <property type="component" value="Chromosome"/>
</dbReference>